<feature type="region of interest" description="Disordered" evidence="8">
    <location>
        <begin position="468"/>
        <end position="612"/>
    </location>
</feature>
<feature type="compositionally biased region" description="Basic residues" evidence="8">
    <location>
        <begin position="987"/>
        <end position="1004"/>
    </location>
</feature>
<evidence type="ECO:0000256" key="3">
    <source>
        <dbReference type="ARBA" id="ARBA00022723"/>
    </source>
</evidence>
<keyword evidence="4" id="KW-0276">Fatty acid metabolism</keyword>
<dbReference type="HAMAP" id="MF_00101">
    <property type="entry name" value="AcpS"/>
    <property type="match status" value="1"/>
</dbReference>
<proteinExistence type="inferred from homology"/>
<feature type="compositionally biased region" description="Basic and acidic residues" evidence="8">
    <location>
        <begin position="890"/>
        <end position="901"/>
    </location>
</feature>
<evidence type="ECO:0000256" key="6">
    <source>
        <dbReference type="ARBA" id="ARBA00023098"/>
    </source>
</evidence>
<feature type="compositionally biased region" description="Basic residues" evidence="8">
    <location>
        <begin position="638"/>
        <end position="661"/>
    </location>
</feature>
<reference evidence="11" key="1">
    <citation type="journal article" date="2019" name="Sci. Rep.">
        <title>Draft genome of Tanacetum cinerariifolium, the natural source of mosquito coil.</title>
        <authorList>
            <person name="Yamashiro T."/>
            <person name="Shiraishi A."/>
            <person name="Satake H."/>
            <person name="Nakayama K."/>
        </authorList>
    </citation>
    <scope>NUCLEOTIDE SEQUENCE</scope>
</reference>
<dbReference type="Pfam" id="PF01648">
    <property type="entry name" value="ACPS"/>
    <property type="match status" value="1"/>
</dbReference>
<evidence type="ECO:0000256" key="9">
    <source>
        <dbReference type="SAM" id="Phobius"/>
    </source>
</evidence>
<evidence type="ECO:0000256" key="4">
    <source>
        <dbReference type="ARBA" id="ARBA00022832"/>
    </source>
</evidence>
<keyword evidence="7" id="KW-0275">Fatty acid biosynthesis</keyword>
<feature type="compositionally biased region" description="Basic residues" evidence="8">
    <location>
        <begin position="118"/>
        <end position="146"/>
    </location>
</feature>
<feature type="region of interest" description="Disordered" evidence="8">
    <location>
        <begin position="1"/>
        <end position="44"/>
    </location>
</feature>
<keyword evidence="9" id="KW-1133">Transmembrane helix</keyword>
<feature type="domain" description="4'-phosphopantetheinyl transferase" evidence="10">
    <location>
        <begin position="335"/>
        <end position="429"/>
    </location>
</feature>
<dbReference type="Gene3D" id="3.90.470.20">
    <property type="entry name" value="4'-phosphopantetheinyl transferase domain"/>
    <property type="match status" value="1"/>
</dbReference>
<keyword evidence="9" id="KW-0472">Membrane</keyword>
<dbReference type="GO" id="GO:0000287">
    <property type="term" value="F:magnesium ion binding"/>
    <property type="evidence" value="ECO:0007669"/>
    <property type="project" value="InterPro"/>
</dbReference>
<feature type="compositionally biased region" description="Low complexity" evidence="8">
    <location>
        <begin position="196"/>
        <end position="210"/>
    </location>
</feature>
<dbReference type="NCBIfam" id="TIGR00516">
    <property type="entry name" value="acpS"/>
    <property type="match status" value="1"/>
</dbReference>
<feature type="region of interest" description="Disordered" evidence="8">
    <location>
        <begin position="63"/>
        <end position="307"/>
    </location>
</feature>
<dbReference type="InterPro" id="IPR008278">
    <property type="entry name" value="4-PPantetheinyl_Trfase_dom"/>
</dbReference>
<feature type="compositionally biased region" description="Basic and acidic residues" evidence="8">
    <location>
        <begin position="267"/>
        <end position="278"/>
    </location>
</feature>
<feature type="compositionally biased region" description="Basic and acidic residues" evidence="8">
    <location>
        <begin position="152"/>
        <end position="169"/>
    </location>
</feature>
<feature type="compositionally biased region" description="Basic residues" evidence="8">
    <location>
        <begin position="211"/>
        <end position="234"/>
    </location>
</feature>
<evidence type="ECO:0000256" key="7">
    <source>
        <dbReference type="ARBA" id="ARBA00023160"/>
    </source>
</evidence>
<evidence type="ECO:0000259" key="10">
    <source>
        <dbReference type="Pfam" id="PF01648"/>
    </source>
</evidence>
<sequence>MGGRHAAAGKNRAAVRLLSERVTGQTAGARRRPSSPVRPLRVSADLTRCTTTRAAVQADVTYVVDPERGPRPERASDPTNELSASLRHHHRPWRQYRPRGHAAQRARHALSGPDPRRAAGRAGRRRLHHAAPARRPPPHQGRRRHCAGAAADHAHEPGSGRDPGNDRLRLPHPPGRRVPGAGKTLGSHDRRRPRRGGQLQRRAGSRQAAAGRRHPREPVHRRRGSADRRHRRDRRACDRAAHGPLRGHRRRRTGCRAGAHPPRRAVRRLEGPEGERGPRPALHQRAGDSRHPRDLGTEHRPRHRRPFRLCRLGKRGARNEGDHGVHATGPPMIYGIGTDICKIPRIEAALARHGDRFAQKILGPQEMEKYLARKAKHPVRGIRFVATRFAAKEAFSKAIGLGMRMPMTWPAAQMLNAPSGKPVIVCSGVLKEFMEQHKLTAQVTVSDEAEYAAGTQMYVEPLRRVAARGARPEKTRVELLPEKPGQPAHRHDGRAHRAPGNHGHAQRGRSADPREQPDQGAEPALQHPFVGGQGIDADPAESVPDPHLRGQRVCQPHASVPAAPDRPLQRSVRGPDRQGRLPARRGQRRALFARTPVRSAAGPRTEDARLCCRPQVRTGGRSAQPDPVALARAAPAKHGNRGRRRRRHHCRAGAGRPRLRQPGHGAGWPPPGRPRLFSHARQRRRSDCRGIDRSGSAGRVPGPALRGQVHPRHADPQYRVRPSGADPGLAGAVRPPHQPDLPAAGPAPQMAGTGAEGRADFAGAFAVGTGLAAVAHARAGGSAVARAGRHRHPARGMLRYFAHDGRGDAGVVRGVPPPPDAERRIPPLQHQRHHARRRLRGHAAGAVPPLRKSGQRRRRDAGRGGRAPRGPGDADVRRRPSCPGTGQGVRRPDAGRADPRRGAPVCHHRHARQARQDAPDVAPGRDRRHRRQAPPAPAGALWRLARGGQRQCGRPQADLGLRRLPRPRRRQADGGRRPDRARAAGSRQRRDRLRDHRPRNRHLGAARMDGANRRLEIGGSELAGQDQDHGANGRHPAAAVPRRAVRRRRYPVLGRAPAGSGGRADRVVDVLLHAPGLALDQGKSGPDSSSGEVAKRLCSGLQSRLGFNATTVAHGVGHHFGIWQGRRRNPDIDSVVLRYDLLNRGTKLNWNDVQQLLKISKPSDKASEMKSTNRCRRLPWLAIGLPLLVATLIWLGVETKLHWAEKAALEAHDARFACWESVSRSCPAFSIEIEVALACPQVEQDCRARGFDAAADNSDTEYIRWLQWSGWAKLTLIAVGLATVVAWGCRVLFRRKRSGIHDRARGQPAE</sequence>
<feature type="compositionally biased region" description="Basic and acidic residues" evidence="8">
    <location>
        <begin position="470"/>
        <end position="481"/>
    </location>
</feature>
<evidence type="ECO:0000256" key="8">
    <source>
        <dbReference type="SAM" id="MobiDB-lite"/>
    </source>
</evidence>
<keyword evidence="3" id="KW-0479">Metal-binding</keyword>
<gene>
    <name evidence="11" type="ORF">Tci_000382</name>
</gene>
<feature type="region of interest" description="Disordered" evidence="8">
    <location>
        <begin position="633"/>
        <end position="754"/>
    </location>
</feature>
<feature type="compositionally biased region" description="Basic and acidic residues" evidence="8">
    <location>
        <begin position="65"/>
        <end position="76"/>
    </location>
</feature>
<keyword evidence="2" id="KW-0808">Transferase</keyword>
<feature type="compositionally biased region" description="Basic residues" evidence="8">
    <location>
        <begin position="86"/>
        <end position="108"/>
    </location>
</feature>
<feature type="region of interest" description="Disordered" evidence="8">
    <location>
        <begin position="1022"/>
        <end position="1041"/>
    </location>
</feature>
<dbReference type="GO" id="GO:0006633">
    <property type="term" value="P:fatty acid biosynthetic process"/>
    <property type="evidence" value="ECO:0007669"/>
    <property type="project" value="UniProtKB-KW"/>
</dbReference>
<feature type="compositionally biased region" description="Basic and acidic residues" evidence="8">
    <location>
        <begin position="970"/>
        <end position="982"/>
    </location>
</feature>
<feature type="compositionally biased region" description="Basic residues" evidence="8">
    <location>
        <begin position="245"/>
        <end position="254"/>
    </location>
</feature>
<feature type="compositionally biased region" description="Basic residues" evidence="8">
    <location>
        <begin position="830"/>
        <end position="841"/>
    </location>
</feature>
<organism evidence="11">
    <name type="scientific">Tanacetum cinerariifolium</name>
    <name type="common">Dalmatian daisy</name>
    <name type="synonym">Chrysanthemum cinerariifolium</name>
    <dbReference type="NCBI Taxonomy" id="118510"/>
    <lineage>
        <taxon>Eukaryota</taxon>
        <taxon>Viridiplantae</taxon>
        <taxon>Streptophyta</taxon>
        <taxon>Embryophyta</taxon>
        <taxon>Tracheophyta</taxon>
        <taxon>Spermatophyta</taxon>
        <taxon>Magnoliopsida</taxon>
        <taxon>eudicotyledons</taxon>
        <taxon>Gunneridae</taxon>
        <taxon>Pentapetalae</taxon>
        <taxon>asterids</taxon>
        <taxon>campanulids</taxon>
        <taxon>Asterales</taxon>
        <taxon>Asteraceae</taxon>
        <taxon>Asteroideae</taxon>
        <taxon>Anthemideae</taxon>
        <taxon>Anthemidinae</taxon>
        <taxon>Tanacetum</taxon>
    </lineage>
</organism>
<feature type="region of interest" description="Disordered" evidence="8">
    <location>
        <begin position="808"/>
        <end position="1012"/>
    </location>
</feature>
<keyword evidence="9" id="KW-0812">Transmembrane</keyword>
<evidence type="ECO:0000313" key="11">
    <source>
        <dbReference type="EMBL" id="GEU28404.1"/>
    </source>
</evidence>
<feature type="compositionally biased region" description="Low complexity" evidence="8">
    <location>
        <begin position="34"/>
        <end position="43"/>
    </location>
</feature>
<dbReference type="GO" id="GO:0008897">
    <property type="term" value="F:holo-[acyl-carrier-protein] synthase activity"/>
    <property type="evidence" value="ECO:0007669"/>
    <property type="project" value="InterPro"/>
</dbReference>
<evidence type="ECO:0000256" key="5">
    <source>
        <dbReference type="ARBA" id="ARBA00022842"/>
    </source>
</evidence>
<feature type="compositionally biased region" description="Basic residues" evidence="8">
    <location>
        <begin position="491"/>
        <end position="507"/>
    </location>
</feature>
<name>A0A699GEU4_TANCI</name>
<keyword evidence="1" id="KW-0444">Lipid biosynthesis</keyword>
<evidence type="ECO:0000256" key="1">
    <source>
        <dbReference type="ARBA" id="ARBA00022516"/>
    </source>
</evidence>
<comment type="caution">
    <text evidence="11">The sequence shown here is derived from an EMBL/GenBank/DDBJ whole genome shotgun (WGS) entry which is preliminary data.</text>
</comment>
<dbReference type="InterPro" id="IPR002582">
    <property type="entry name" value="ACPS"/>
</dbReference>
<evidence type="ECO:0000256" key="2">
    <source>
        <dbReference type="ARBA" id="ARBA00022679"/>
    </source>
</evidence>
<accession>A0A699GEU4</accession>
<feature type="transmembrane region" description="Helical" evidence="9">
    <location>
        <begin position="1274"/>
        <end position="1293"/>
    </location>
</feature>
<keyword evidence="5" id="KW-0460">Magnesium</keyword>
<feature type="compositionally biased region" description="Basic and acidic residues" evidence="8">
    <location>
        <begin position="285"/>
        <end position="299"/>
    </location>
</feature>
<protein>
    <recommendedName>
        <fullName evidence="10">4'-phosphopantetheinyl transferase domain-containing protein</fullName>
    </recommendedName>
</protein>
<dbReference type="SUPFAM" id="SSF56214">
    <property type="entry name" value="4'-phosphopantetheinyl transferase"/>
    <property type="match status" value="1"/>
</dbReference>
<dbReference type="InterPro" id="IPR037143">
    <property type="entry name" value="4-PPantetheinyl_Trfase_dom_sf"/>
</dbReference>
<dbReference type="InterPro" id="IPR004568">
    <property type="entry name" value="Ppantetheine-prot_Trfase_dom"/>
</dbReference>
<dbReference type="EMBL" id="BKCJ010000005">
    <property type="protein sequence ID" value="GEU28404.1"/>
    <property type="molecule type" value="Genomic_DNA"/>
</dbReference>
<keyword evidence="6" id="KW-0443">Lipid metabolism</keyword>
<dbReference type="NCBIfam" id="TIGR00556">
    <property type="entry name" value="pantethn_trn"/>
    <property type="match status" value="1"/>
</dbReference>